<dbReference type="Proteomes" id="UP000595228">
    <property type="component" value="Segment"/>
</dbReference>
<proteinExistence type="predicted"/>
<sequence length="423" mass="45312">MADFLSQYTGQQIDQILGSVDDKVSKNDVINDFEVNDPLFPPSARLTYELKRSVDTINDTLANKVIRTDSGEQTINGKKTFNALLVTNGGIQVPAGKSVSITDEPTNSTDGVNLSMLRKHGVSEDTTPPSSGLAGELLTSGYYKFNLDFTRLSAYTGPTLPTSVPVQTDSGARYWTMTAFFDALFADNRFNGYVTTTAYDADMLSLESQINNINTSLNGKVNTSTYNTKMASLDLSISNINTSLNGKVNTSTYNTKMASLDLSISNINTSLGNKVEVSTYNTKMTSLDGSISSLTTGKVDVSTYNAKMTTIDNSLGNAVYRTKTNLSSYTVSASGTTALPDFDLVNLCQILVTAQWGTGNVVDTYRVTITRDGTIKSELLVQKSTSGTVTFTGAVVGGKLRISVVNANTTTACSVDYSIAASF</sequence>
<dbReference type="EMBL" id="MW355477">
    <property type="protein sequence ID" value="QQO89013.1"/>
    <property type="molecule type" value="Genomic_DNA"/>
</dbReference>
<protein>
    <recommendedName>
        <fullName evidence="2">Tail fiber protein</fullName>
    </recommendedName>
</protein>
<organism evidence="1">
    <name type="scientific">Salmonella phage vB_SenAc_BPS5</name>
    <dbReference type="NCBI Taxonomy" id="2801550"/>
    <lineage>
        <taxon>Viruses</taxon>
        <taxon>Duplodnaviria</taxon>
        <taxon>Heunggongvirae</taxon>
        <taxon>Uroviricota</taxon>
        <taxon>Caudoviricetes</taxon>
        <taxon>Pantevenvirales</taxon>
        <taxon>Ackermannviridae</taxon>
        <taxon>Cvivirinae</taxon>
        <taxon>Kuttervirus</taxon>
        <taxon>Kuttervirus SFP10</taxon>
    </lineage>
</organism>
<gene>
    <name evidence="1" type="ORF">AAMKOAHC_00005</name>
</gene>
<evidence type="ECO:0000313" key="1">
    <source>
        <dbReference type="EMBL" id="QQO89013.1"/>
    </source>
</evidence>
<evidence type="ECO:0008006" key="2">
    <source>
        <dbReference type="Google" id="ProtNLM"/>
    </source>
</evidence>
<accession>A0A7T8IUR2</accession>
<reference evidence="1" key="1">
    <citation type="submission" date="2020-12" db="EMBL/GenBank/DDBJ databases">
        <title>Isolation and characterisation of bacteriophages with activity against invasive non-typhoidal Salmonella causing bloodstream infection in Malawi.</title>
        <authorList>
            <person name="Rodwell E.V."/>
            <person name="Wenner N."/>
            <person name="Pulford C.V."/>
            <person name="Cai Y."/>
            <person name="Bowers-Barnard A."/>
            <person name="Beckett A."/>
            <person name="Rigby J."/>
            <person name="Picton D."/>
            <person name="Blower T.R."/>
            <person name="Feasey N.A."/>
            <person name="Hinton J.C.D."/>
            <person name="Perez-Sepulveda B."/>
        </authorList>
    </citation>
    <scope>NUCLEOTIDE SEQUENCE</scope>
</reference>
<name>A0A7T8IUR2_9CAUD</name>